<dbReference type="Gene3D" id="3.50.50.60">
    <property type="entry name" value="FAD/NAD(P)-binding domain"/>
    <property type="match status" value="1"/>
</dbReference>
<dbReference type="AlphaFoldDB" id="M2PBU2"/>
<evidence type="ECO:0000313" key="2">
    <source>
        <dbReference type="Proteomes" id="UP000014137"/>
    </source>
</evidence>
<keyword evidence="1" id="KW-0503">Monooxygenase</keyword>
<proteinExistence type="predicted"/>
<reference evidence="1 2" key="1">
    <citation type="submission" date="2012-10" db="EMBL/GenBank/DDBJ databases">
        <title>Genome assembly of Amycolatopsis azurea DSM 43854.</title>
        <authorList>
            <person name="Khatri I."/>
            <person name="Kaur I."/>
            <person name="Subramanian S."/>
            <person name="Mayilraj S."/>
        </authorList>
    </citation>
    <scope>NUCLEOTIDE SEQUENCE [LARGE SCALE GENOMIC DNA]</scope>
    <source>
        <strain evidence="1 2">DSM 43854</strain>
    </source>
</reference>
<dbReference type="GO" id="GO:0004497">
    <property type="term" value="F:monooxygenase activity"/>
    <property type="evidence" value="ECO:0007669"/>
    <property type="project" value="UniProtKB-KW"/>
</dbReference>
<organism evidence="1 2">
    <name type="scientific">Amycolatopsis azurea DSM 43854</name>
    <dbReference type="NCBI Taxonomy" id="1238180"/>
    <lineage>
        <taxon>Bacteria</taxon>
        <taxon>Bacillati</taxon>
        <taxon>Actinomycetota</taxon>
        <taxon>Actinomycetes</taxon>
        <taxon>Pseudonocardiales</taxon>
        <taxon>Pseudonocardiaceae</taxon>
        <taxon>Amycolatopsis</taxon>
    </lineage>
</organism>
<comment type="caution">
    <text evidence="1">The sequence shown here is derived from an EMBL/GenBank/DDBJ whole genome shotgun (WGS) entry which is preliminary data.</text>
</comment>
<dbReference type="EMBL" id="ANMG01000119">
    <property type="protein sequence ID" value="EMD21798.1"/>
    <property type="molecule type" value="Genomic_DNA"/>
</dbReference>
<dbReference type="Proteomes" id="UP000014137">
    <property type="component" value="Unassembled WGS sequence"/>
</dbReference>
<dbReference type="InterPro" id="IPR036188">
    <property type="entry name" value="FAD/NAD-bd_sf"/>
</dbReference>
<protein>
    <submittedName>
        <fullName evidence="1">Monooxygenase, FAD-binding protein</fullName>
    </submittedName>
</protein>
<gene>
    <name evidence="1" type="ORF">C791_0836</name>
</gene>
<sequence>MAWTRSSSSTGGVSATIPPGTAFFEDGGTAHGTVLVAADGVGSVIRPQRLPHARVVDSGTRLIYGRVPLTPRLRSELPTANCSRPPVDGCVKSFSGRSPVGIP</sequence>
<evidence type="ECO:0000313" key="1">
    <source>
        <dbReference type="EMBL" id="EMD21798.1"/>
    </source>
</evidence>
<keyword evidence="1" id="KW-0560">Oxidoreductase</keyword>
<accession>M2PBU2</accession>
<dbReference type="PATRIC" id="fig|1238180.3.peg.8488"/>
<name>M2PBU2_9PSEU</name>